<protein>
    <submittedName>
        <fullName evidence="2">Phosphodiesterase</fullName>
    </submittedName>
</protein>
<dbReference type="PROSITE" id="PS51832">
    <property type="entry name" value="HD_GYP"/>
    <property type="match status" value="1"/>
</dbReference>
<dbReference type="Gene3D" id="1.10.3210.10">
    <property type="entry name" value="Hypothetical protein af1432"/>
    <property type="match status" value="1"/>
</dbReference>
<dbReference type="AlphaFoldDB" id="A0A1S6J0I5"/>
<dbReference type="EMBL" id="CP019698">
    <property type="protein sequence ID" value="AQS60532.1"/>
    <property type="molecule type" value="Genomic_DNA"/>
</dbReference>
<dbReference type="InterPro" id="IPR037522">
    <property type="entry name" value="HD_GYP_dom"/>
</dbReference>
<dbReference type="STRING" id="1833852.B0537_07130"/>
<accession>A0A1S6J0I5</accession>
<feature type="domain" description="HD-GYP" evidence="1">
    <location>
        <begin position="95"/>
        <end position="291"/>
    </location>
</feature>
<dbReference type="OrthoDB" id="9798833at2"/>
<evidence type="ECO:0000313" key="2">
    <source>
        <dbReference type="EMBL" id="AQS60532.1"/>
    </source>
</evidence>
<dbReference type="Proteomes" id="UP000189464">
    <property type="component" value="Chromosome"/>
</dbReference>
<sequence>MIVGETVLSSMGEVLLEKGVVLTPAYIKKLLKTGVQSIFVADGFLSGINLKEIITKETRIAATEQVKKILLQTKESGKLVIEPSTLYGTVSDFTDTLLGNKSLMINLVDLRSQDDYTFAHSVNVCVLALMTGITLGYPKERLMVLGVGALLHDLGKVRIPDAILNKPSNLTPEEYIVMQKHTIFGFELIMQSQELSEEHALIALQHHESYDGTGYPMGVKDKDFHELAQVVAIADKFDALTANRVYRKAYPAHEAYEMCAASGNYWFKDHIVKAFLHNIAAYPPGTLVELSNKQIAVVLDTPKGLSRFPRVRVLLDQQHRALTTPRDISLLEEPGLSVIRVLEDTI</sequence>
<dbReference type="KEGG" id="dfg:B0537_07130"/>
<gene>
    <name evidence="2" type="ORF">B0537_07130</name>
</gene>
<evidence type="ECO:0000259" key="1">
    <source>
        <dbReference type="PROSITE" id="PS51832"/>
    </source>
</evidence>
<dbReference type="SUPFAM" id="SSF109604">
    <property type="entry name" value="HD-domain/PDEase-like"/>
    <property type="match status" value="1"/>
</dbReference>
<dbReference type="PANTHER" id="PTHR43155:SF2">
    <property type="entry name" value="CYCLIC DI-GMP PHOSPHODIESTERASE PA4108"/>
    <property type="match status" value="1"/>
</dbReference>
<proteinExistence type="predicted"/>
<name>A0A1S6J0I5_9FIRM</name>
<dbReference type="SMART" id="SM00471">
    <property type="entry name" value="HDc"/>
    <property type="match status" value="1"/>
</dbReference>
<dbReference type="CDD" id="cd00077">
    <property type="entry name" value="HDc"/>
    <property type="match status" value="1"/>
</dbReference>
<dbReference type="InterPro" id="IPR003607">
    <property type="entry name" value="HD/PDEase_dom"/>
</dbReference>
<reference evidence="2 3" key="1">
    <citation type="journal article" date="2016" name="Int. J. Syst. Evol. Microbiol.">
        <title>Desulfotomaculum ferrireducens sp. nov., a moderately thermophilic sulfate-reducing and dissimilatory Fe(III)-reducing bacterium isolated from compost.</title>
        <authorList>
            <person name="Yang G."/>
            <person name="Guo J."/>
            <person name="Zhuang L."/>
            <person name="Yuan Y."/>
            <person name="Zhou S."/>
        </authorList>
    </citation>
    <scope>NUCLEOTIDE SEQUENCE [LARGE SCALE GENOMIC DNA]</scope>
    <source>
        <strain evidence="2 3">GSS09</strain>
    </source>
</reference>
<dbReference type="PANTHER" id="PTHR43155">
    <property type="entry name" value="CYCLIC DI-GMP PHOSPHODIESTERASE PA4108-RELATED"/>
    <property type="match status" value="1"/>
</dbReference>
<keyword evidence="3" id="KW-1185">Reference proteome</keyword>
<dbReference type="Pfam" id="PF13487">
    <property type="entry name" value="HD_5"/>
    <property type="match status" value="1"/>
</dbReference>
<evidence type="ECO:0000313" key="3">
    <source>
        <dbReference type="Proteomes" id="UP000189464"/>
    </source>
</evidence>
<organism evidence="2 3">
    <name type="scientific">Desulforamulus ferrireducens</name>
    <dbReference type="NCBI Taxonomy" id="1833852"/>
    <lineage>
        <taxon>Bacteria</taxon>
        <taxon>Bacillati</taxon>
        <taxon>Bacillota</taxon>
        <taxon>Clostridia</taxon>
        <taxon>Eubacteriales</taxon>
        <taxon>Peptococcaceae</taxon>
        <taxon>Desulforamulus</taxon>
    </lineage>
</organism>